<comment type="caution">
    <text evidence="3">The sequence shown here is derived from an EMBL/GenBank/DDBJ whole genome shotgun (WGS) entry which is preliminary data.</text>
</comment>
<gene>
    <name evidence="3" type="ORF">AN963_15530</name>
</gene>
<keyword evidence="1" id="KW-0479">Metal-binding</keyword>
<proteinExistence type="predicted"/>
<evidence type="ECO:0000313" key="4">
    <source>
        <dbReference type="Proteomes" id="UP000051063"/>
    </source>
</evidence>
<sequence length="197" mass="21988">MIISPSIASANPLRLEEEVKRLDPILYTDLHVDIEDGHFVPNITFGMKTVKRLRAVTDLPFSFHLMVSHPFEYLEEICCCQPSVIFAHVEALDYPSSFVEAVQRRGGKAGLAFNPKTSIEPFHYVLSRADAVLIMTAEPDGQGQQFIPAMVEKAQQVRNMFSTVELWVDGAVTVERVEELERAGVTHAVMGRAVFGN</sequence>
<dbReference type="InterPro" id="IPR011060">
    <property type="entry name" value="RibuloseP-bd_barrel"/>
</dbReference>
<dbReference type="CDD" id="cd00429">
    <property type="entry name" value="RPE"/>
    <property type="match status" value="1"/>
</dbReference>
<dbReference type="Gene3D" id="3.20.20.70">
    <property type="entry name" value="Aldolase class I"/>
    <property type="match status" value="1"/>
</dbReference>
<evidence type="ECO:0000313" key="3">
    <source>
        <dbReference type="EMBL" id="KQL46368.1"/>
    </source>
</evidence>
<evidence type="ECO:0008006" key="5">
    <source>
        <dbReference type="Google" id="ProtNLM"/>
    </source>
</evidence>
<reference evidence="3 4" key="1">
    <citation type="submission" date="2015-09" db="EMBL/GenBank/DDBJ databases">
        <title>Genome sequencing project for genomic taxonomy and phylogenomics of Bacillus-like bacteria.</title>
        <authorList>
            <person name="Liu B."/>
            <person name="Wang J."/>
            <person name="Zhu Y."/>
            <person name="Liu G."/>
            <person name="Chen Q."/>
            <person name="Chen Z."/>
            <person name="Lan J."/>
            <person name="Che J."/>
            <person name="Ge C."/>
            <person name="Shi H."/>
            <person name="Pan Z."/>
            <person name="Liu X."/>
        </authorList>
    </citation>
    <scope>NUCLEOTIDE SEQUENCE [LARGE SCALE GENOMIC DNA]</scope>
    <source>
        <strain evidence="3 4">DSM 8552</strain>
    </source>
</reference>
<dbReference type="InterPro" id="IPR000056">
    <property type="entry name" value="Ribul_P_3_epim-like"/>
</dbReference>
<dbReference type="SUPFAM" id="SSF51366">
    <property type="entry name" value="Ribulose-phoshate binding barrel"/>
    <property type="match status" value="1"/>
</dbReference>
<dbReference type="PROSITE" id="PS01085">
    <property type="entry name" value="RIBUL_P_3_EPIMER_1"/>
    <property type="match status" value="1"/>
</dbReference>
<dbReference type="Proteomes" id="UP000051063">
    <property type="component" value="Unassembled WGS sequence"/>
</dbReference>
<dbReference type="RefSeq" id="WP_055745452.1">
    <property type="nucleotide sequence ID" value="NZ_LJJB01000010.1"/>
</dbReference>
<evidence type="ECO:0000256" key="1">
    <source>
        <dbReference type="ARBA" id="ARBA00022723"/>
    </source>
</evidence>
<dbReference type="InterPro" id="IPR013785">
    <property type="entry name" value="Aldolase_TIM"/>
</dbReference>
<protein>
    <recommendedName>
        <fullName evidence="5">Ribulose-phosphate 3-epimerase</fullName>
    </recommendedName>
</protein>
<dbReference type="PANTHER" id="PTHR11749">
    <property type="entry name" value="RIBULOSE-5-PHOSPHATE-3-EPIMERASE"/>
    <property type="match status" value="1"/>
</dbReference>
<keyword evidence="4" id="KW-1185">Reference proteome</keyword>
<evidence type="ECO:0000256" key="2">
    <source>
        <dbReference type="ARBA" id="ARBA00023235"/>
    </source>
</evidence>
<name>A0ABR5N6V8_BRECH</name>
<keyword evidence="2" id="KW-0413">Isomerase</keyword>
<dbReference type="Pfam" id="PF00834">
    <property type="entry name" value="Ribul_P_3_epim"/>
    <property type="match status" value="1"/>
</dbReference>
<accession>A0ABR5N6V8</accession>
<organism evidence="3 4">
    <name type="scientific">Brevibacillus choshinensis</name>
    <dbReference type="NCBI Taxonomy" id="54911"/>
    <lineage>
        <taxon>Bacteria</taxon>
        <taxon>Bacillati</taxon>
        <taxon>Bacillota</taxon>
        <taxon>Bacilli</taxon>
        <taxon>Bacillales</taxon>
        <taxon>Paenibacillaceae</taxon>
        <taxon>Brevibacillus</taxon>
    </lineage>
</organism>
<dbReference type="EMBL" id="LJJB01000010">
    <property type="protein sequence ID" value="KQL46368.1"/>
    <property type="molecule type" value="Genomic_DNA"/>
</dbReference>